<dbReference type="STRING" id="631454.N177_1318"/>
<dbReference type="InterPro" id="IPR000305">
    <property type="entry name" value="GIY-YIG_endonuc"/>
</dbReference>
<comment type="caution">
    <text evidence="3">The sequence shown here is derived from an EMBL/GenBank/DDBJ whole genome shotgun (WGS) entry which is preliminary data.</text>
</comment>
<evidence type="ECO:0000259" key="2">
    <source>
        <dbReference type="PROSITE" id="PS50164"/>
    </source>
</evidence>
<dbReference type="OrthoDB" id="287318at2"/>
<keyword evidence="4" id="KW-1185">Reference proteome</keyword>
<dbReference type="RefSeq" id="WP_023431463.1">
    <property type="nucleotide sequence ID" value="NZ_AWXZ01000017.1"/>
</dbReference>
<gene>
    <name evidence="3" type="ORF">N177_1318</name>
</gene>
<dbReference type="PANTHER" id="PTHR34477:SF5">
    <property type="entry name" value="BSL5627 PROTEIN"/>
    <property type="match status" value="1"/>
</dbReference>
<dbReference type="InterPro" id="IPR035901">
    <property type="entry name" value="GIY-YIG_endonuc_sf"/>
</dbReference>
<comment type="similarity">
    <text evidence="1">Belongs to the UPF0213 family.</text>
</comment>
<name>V4TJ81_9HYPH</name>
<proteinExistence type="inferred from homology"/>
<protein>
    <recommendedName>
        <fullName evidence="2">GIY-YIG domain-containing protein</fullName>
    </recommendedName>
</protein>
<dbReference type="InterPro" id="IPR050190">
    <property type="entry name" value="UPF0213_domain"/>
</dbReference>
<dbReference type="Proteomes" id="UP000017819">
    <property type="component" value="Unassembled WGS sequence"/>
</dbReference>
<accession>V4TJ81</accession>
<dbReference type="eggNOG" id="COG2827">
    <property type="taxonomic scope" value="Bacteria"/>
</dbReference>
<dbReference type="PROSITE" id="PS50164">
    <property type="entry name" value="GIY_YIG"/>
    <property type="match status" value="1"/>
</dbReference>
<evidence type="ECO:0000256" key="1">
    <source>
        <dbReference type="ARBA" id="ARBA00007435"/>
    </source>
</evidence>
<evidence type="ECO:0000313" key="4">
    <source>
        <dbReference type="Proteomes" id="UP000017819"/>
    </source>
</evidence>
<dbReference type="AlphaFoldDB" id="V4TJ81"/>
<evidence type="ECO:0000313" key="3">
    <source>
        <dbReference type="EMBL" id="ESR25983.1"/>
    </source>
</evidence>
<reference evidence="3 4" key="1">
    <citation type="journal article" date="2014" name="Genome Announc.">
        <title>Draft Genome Sequence of Lutibaculum baratangense Strain AMV1T, Isolated from a Mud Volcano in Andamans, India.</title>
        <authorList>
            <person name="Singh A."/>
            <person name="Sreenivas A."/>
            <person name="Sathyanarayana Reddy G."/>
            <person name="Pinnaka A.K."/>
            <person name="Shivaji S."/>
        </authorList>
    </citation>
    <scope>NUCLEOTIDE SEQUENCE [LARGE SCALE GENOMIC DNA]</scope>
    <source>
        <strain evidence="3 4">AMV1</strain>
    </source>
</reference>
<dbReference type="Pfam" id="PF01541">
    <property type="entry name" value="GIY-YIG"/>
    <property type="match status" value="1"/>
</dbReference>
<dbReference type="Gene3D" id="3.40.1440.10">
    <property type="entry name" value="GIY-YIG endonuclease"/>
    <property type="match status" value="1"/>
</dbReference>
<dbReference type="PANTHER" id="PTHR34477">
    <property type="entry name" value="UPF0213 PROTEIN YHBQ"/>
    <property type="match status" value="1"/>
</dbReference>
<dbReference type="SMART" id="SM00465">
    <property type="entry name" value="GIYc"/>
    <property type="match status" value="1"/>
</dbReference>
<sequence length="97" mass="11779">MEQKFWAYILTNKRNGALYVGMTSDLVRRMDQHRSGVVPGFTRRYGVKRLVHAEQFSDVYEALYRERQLKAWRRAWKMRLIEEANPQWRDLAEELFI</sequence>
<dbReference type="SUPFAM" id="SSF82771">
    <property type="entry name" value="GIY-YIG endonuclease"/>
    <property type="match status" value="1"/>
</dbReference>
<feature type="domain" description="GIY-YIG" evidence="2">
    <location>
        <begin position="3"/>
        <end position="79"/>
    </location>
</feature>
<dbReference type="CDD" id="cd10448">
    <property type="entry name" value="GIY-YIG_unchar_3"/>
    <property type="match status" value="1"/>
</dbReference>
<organism evidence="3 4">
    <name type="scientific">Lutibaculum baratangense AMV1</name>
    <dbReference type="NCBI Taxonomy" id="631454"/>
    <lineage>
        <taxon>Bacteria</taxon>
        <taxon>Pseudomonadati</taxon>
        <taxon>Pseudomonadota</taxon>
        <taxon>Alphaproteobacteria</taxon>
        <taxon>Hyphomicrobiales</taxon>
        <taxon>Tepidamorphaceae</taxon>
        <taxon>Lutibaculum</taxon>
    </lineage>
</organism>
<dbReference type="EMBL" id="AWXZ01000017">
    <property type="protein sequence ID" value="ESR25983.1"/>
    <property type="molecule type" value="Genomic_DNA"/>
</dbReference>